<evidence type="ECO:0000313" key="2">
    <source>
        <dbReference type="EMBL" id="SVD42078.1"/>
    </source>
</evidence>
<sequence length="156" mass="17629">TNALREMAATSAYKDVVEDEKHFIDRKSVALLLTEEHMIKDGLIPADGVKNIELIIRKTGMDAETFQRYWHDVHGPIASNIPTLIRYVQSHTKLSGYKRRPQPTWDGIAITWFDSVDAMRSGATTEAYTNTRADEVNFIQAGKPAFLITKEHVIIS</sequence>
<organism evidence="2">
    <name type="scientific">marine metagenome</name>
    <dbReference type="NCBI Taxonomy" id="408172"/>
    <lineage>
        <taxon>unclassified sequences</taxon>
        <taxon>metagenomes</taxon>
        <taxon>ecological metagenomes</taxon>
    </lineage>
</organism>
<dbReference type="NCBIfam" id="TIGR02118">
    <property type="entry name" value="EthD family reductase"/>
    <property type="match status" value="1"/>
</dbReference>
<dbReference type="SUPFAM" id="SSF54909">
    <property type="entry name" value="Dimeric alpha+beta barrel"/>
    <property type="match status" value="1"/>
</dbReference>
<proteinExistence type="predicted"/>
<reference evidence="2" key="1">
    <citation type="submission" date="2018-05" db="EMBL/GenBank/DDBJ databases">
        <authorList>
            <person name="Lanie J.A."/>
            <person name="Ng W.-L."/>
            <person name="Kazmierczak K.M."/>
            <person name="Andrzejewski T.M."/>
            <person name="Davidsen T.M."/>
            <person name="Wayne K.J."/>
            <person name="Tettelin H."/>
            <person name="Glass J.I."/>
            <person name="Rusch D."/>
            <person name="Podicherti R."/>
            <person name="Tsui H.-C.T."/>
            <person name="Winkler M.E."/>
        </authorList>
    </citation>
    <scope>NUCLEOTIDE SEQUENCE</scope>
</reference>
<dbReference type="EMBL" id="UINC01149540">
    <property type="protein sequence ID" value="SVD42078.1"/>
    <property type="molecule type" value="Genomic_DNA"/>
</dbReference>
<dbReference type="Pfam" id="PF07110">
    <property type="entry name" value="EthD"/>
    <property type="match status" value="1"/>
</dbReference>
<name>A0A382V818_9ZZZZ</name>
<feature type="non-terminal residue" evidence="2">
    <location>
        <position position="1"/>
    </location>
</feature>
<dbReference type="GO" id="GO:0016491">
    <property type="term" value="F:oxidoreductase activity"/>
    <property type="evidence" value="ECO:0007669"/>
    <property type="project" value="InterPro"/>
</dbReference>
<evidence type="ECO:0000259" key="1">
    <source>
        <dbReference type="Pfam" id="PF07110"/>
    </source>
</evidence>
<dbReference type="InterPro" id="IPR009799">
    <property type="entry name" value="EthD_dom"/>
</dbReference>
<dbReference type="Gene3D" id="3.30.70.100">
    <property type="match status" value="1"/>
</dbReference>
<gene>
    <name evidence="2" type="ORF">METZ01_LOCUS394932</name>
</gene>
<dbReference type="AlphaFoldDB" id="A0A382V818"/>
<feature type="domain" description="EthD" evidence="1">
    <location>
        <begin position="58"/>
        <end position="140"/>
    </location>
</feature>
<accession>A0A382V818</accession>
<protein>
    <recommendedName>
        <fullName evidence="1">EthD domain-containing protein</fullName>
    </recommendedName>
</protein>
<dbReference type="InterPro" id="IPR011008">
    <property type="entry name" value="Dimeric_a/b-barrel"/>
</dbReference>